<proteinExistence type="inferred from homology"/>
<feature type="compositionally biased region" description="Polar residues" evidence="11">
    <location>
        <begin position="1631"/>
        <end position="1655"/>
    </location>
</feature>
<dbReference type="InterPro" id="IPR035897">
    <property type="entry name" value="Toll_tir_struct_dom_sf"/>
</dbReference>
<dbReference type="InterPro" id="IPR001660">
    <property type="entry name" value="SAM"/>
</dbReference>
<keyword evidence="14" id="KW-1185">Reference proteome</keyword>
<evidence type="ECO:0000313" key="15">
    <source>
        <dbReference type="RefSeq" id="XP_058980456.1"/>
    </source>
</evidence>
<feature type="region of interest" description="Disordered" evidence="11">
    <location>
        <begin position="442"/>
        <end position="463"/>
    </location>
</feature>
<keyword evidence="4" id="KW-0963">Cytoplasm</keyword>
<dbReference type="CDD" id="cd09501">
    <property type="entry name" value="SAM_SARM1-like_repeat1"/>
    <property type="match status" value="1"/>
</dbReference>
<name>A0ABM3V3T9_MUSDO</name>
<evidence type="ECO:0000256" key="11">
    <source>
        <dbReference type="SAM" id="MobiDB-lite"/>
    </source>
</evidence>
<feature type="compositionally biased region" description="Low complexity" evidence="11">
    <location>
        <begin position="39"/>
        <end position="70"/>
    </location>
</feature>
<dbReference type="CDD" id="cd24153">
    <property type="entry name" value="SARM1_N"/>
    <property type="match status" value="1"/>
</dbReference>
<evidence type="ECO:0000256" key="1">
    <source>
        <dbReference type="ARBA" id="ARBA00004496"/>
    </source>
</evidence>
<dbReference type="PANTHER" id="PTHR22998:SF1">
    <property type="entry name" value="NAD(+) HYDROLASE SARM1"/>
    <property type="match status" value="1"/>
</dbReference>
<dbReference type="PROSITE" id="PS50105">
    <property type="entry name" value="SAM_DOMAIN"/>
    <property type="match status" value="1"/>
</dbReference>
<dbReference type="SUPFAM" id="SSF47769">
    <property type="entry name" value="SAM/Pointed domain"/>
    <property type="match status" value="1"/>
</dbReference>
<feature type="compositionally biased region" description="Low complexity" evidence="11">
    <location>
        <begin position="300"/>
        <end position="331"/>
    </location>
</feature>
<evidence type="ECO:0000256" key="5">
    <source>
        <dbReference type="ARBA" id="ARBA00022588"/>
    </source>
</evidence>
<dbReference type="Pfam" id="PF07647">
    <property type="entry name" value="SAM_2"/>
    <property type="match status" value="1"/>
</dbReference>
<evidence type="ECO:0000256" key="2">
    <source>
        <dbReference type="ARBA" id="ARBA00008291"/>
    </source>
</evidence>
<dbReference type="Pfam" id="PF00536">
    <property type="entry name" value="SAM_1"/>
    <property type="match status" value="1"/>
</dbReference>
<keyword evidence="8" id="KW-0391">Immunity</keyword>
<evidence type="ECO:0000256" key="6">
    <source>
        <dbReference type="ARBA" id="ARBA00022737"/>
    </source>
</evidence>
<feature type="region of interest" description="Disordered" evidence="11">
    <location>
        <begin position="1513"/>
        <end position="1539"/>
    </location>
</feature>
<dbReference type="InterPro" id="IPR013761">
    <property type="entry name" value="SAM/pointed_sf"/>
</dbReference>
<feature type="compositionally biased region" description="Polar residues" evidence="11">
    <location>
        <begin position="1422"/>
        <end position="1433"/>
    </location>
</feature>
<dbReference type="InterPro" id="IPR011989">
    <property type="entry name" value="ARM-like"/>
</dbReference>
<dbReference type="SUPFAM" id="SSF52200">
    <property type="entry name" value="Toll/Interleukin receptor TIR domain"/>
    <property type="match status" value="1"/>
</dbReference>
<organism evidence="14 15">
    <name type="scientific">Musca domestica</name>
    <name type="common">House fly</name>
    <dbReference type="NCBI Taxonomy" id="7370"/>
    <lineage>
        <taxon>Eukaryota</taxon>
        <taxon>Metazoa</taxon>
        <taxon>Ecdysozoa</taxon>
        <taxon>Arthropoda</taxon>
        <taxon>Hexapoda</taxon>
        <taxon>Insecta</taxon>
        <taxon>Pterygota</taxon>
        <taxon>Neoptera</taxon>
        <taxon>Endopterygota</taxon>
        <taxon>Diptera</taxon>
        <taxon>Brachycera</taxon>
        <taxon>Muscomorpha</taxon>
        <taxon>Muscoidea</taxon>
        <taxon>Muscidae</taxon>
        <taxon>Musca</taxon>
    </lineage>
</organism>
<feature type="compositionally biased region" description="Low complexity" evidence="11">
    <location>
        <begin position="138"/>
        <end position="152"/>
    </location>
</feature>
<keyword evidence="5" id="KW-0399">Innate immunity</keyword>
<evidence type="ECO:0000256" key="9">
    <source>
        <dbReference type="ARBA" id="ARBA00023027"/>
    </source>
</evidence>
<feature type="compositionally biased region" description="Low complexity" evidence="11">
    <location>
        <begin position="357"/>
        <end position="385"/>
    </location>
</feature>
<feature type="compositionally biased region" description="Low complexity" evidence="11">
    <location>
        <begin position="397"/>
        <end position="409"/>
    </location>
</feature>
<feature type="compositionally biased region" description="Polar residues" evidence="11">
    <location>
        <begin position="1683"/>
        <end position="1695"/>
    </location>
</feature>
<dbReference type="PANTHER" id="PTHR22998">
    <property type="entry name" value="SARM1"/>
    <property type="match status" value="1"/>
</dbReference>
<dbReference type="Proteomes" id="UP001652621">
    <property type="component" value="Unplaced"/>
</dbReference>
<feature type="domain" description="SAM" evidence="13">
    <location>
        <begin position="1070"/>
        <end position="1134"/>
    </location>
</feature>
<sequence>MPASSNTNNQTHNFNNHETATTAPSQHHTGSHMTSRGHTQSVSTSNSNQTMGPGCNTTTASPTPHTTNATQPNKFAPARRLAARQTLRLAIPKQQGDLSFTNNQAGVGGGISQFRHSSPSQLPPAPILKRNTTPHIMSYTSSPSGSTTATPSHMPPKSASPLESTNLPNVMDNTGCSVTTATPSTANSASSGQFLRPRNPSITLNSTDLCNNNDFFAFAKEMTSPAVGDHSPIFAEIASSISPSTSSASPSNHLNRLFSMSPSTLRNYGNMSDFSDSSQSGVISPASSFIENFHKKNGTVPGGASSTSSSVTTSPSISIPSTIGGTTSPSINGGGGGNQIAISGGGGGSTSRQINASSSSSVKETSSTSSSQQVVNSSSSSSTTTRVEKKSRLHHITSSSSSSSSSTSTEMKAAALKRDMSEFKNSMSEINDLALGRNASPALSGSTGTLSHHQPPSINDLNSLNSADAINKLKKKIRSSLENIVDGNTEPSITFPDDSDDNDMNLNMDLVKASNQLSTNGLSGSKGTLVDTVKFEEKRTKTESKTKVITDGFSSEQATSNLAESKRLQTGDIDYQQAKAAAASRNRMEMDGVKTEENAAVIHEALSLRTGDITQQASNNVAAASIKVQSDTFSADKKAISQSQQSQTMTSNGIISQEKHMSSAAQANYTMTSKGVSSSGGSTMISSSSQMSTTNGSFFKLADFKIDDLMSLSANSGQREIEQAISKYSNMLTNCVSTLQEKKADSEATLFLDKINEVIRRAWAVPTHGHELGYSLCNSLRSSGGLDLLMRNCVQSDMRIKFSSAKLLEQCLTTENRTHVVENGLDKVVNVACVCTKNQSTEHSRVGTGILEHLFKHSEGTCSDVIKLGGLDAVLFECRTSDVETLRHCASALANLSLYGGAENQEAMILRKVPMWLFPLAFHNDDNIKYYACLAIAVLVANKEIEAEVLKSGCLDLVEPFVTSHDPSEFAKSNLAHAHGQSKHWLQRLVPVLSSNREEARSLAAFHFCMEAGIKREQGNTEIFREIGAIEALKTVASCPNAIASKFAAQALRLIGETVPHKLSQQVPLWSVEDVQEWVKQIGFGQCVKQFEESQVDGDLLLKLTDKNLRDDIGIMNGILLKRFERELQNLKRMADYSSKDTAKLHQFLAEIGPEYCTYTYSMLNAGIDKNSLPHLNEDMLIQECNITNSIHRLRILNAVKSLENTLSSASEDSMAKTLDVFVSYRRSNGSQLASLLKVHLQLRGFSVFIDVERLEAGKFDNGLLNSIRQAKNFVLVLTPNALERCVDDNECKDWVHREIVAALNSNCNIIPIIDNQFSWPESERLPEDMRSVCHFNGVTWIHDYQDACIDKLERFMRGEKNIDRIAAMTPGTPSSTVTYQRMHSNDSDYSVAGSNAGGSNCGGSGGNSGSSVNGGGQAASHQANRYRQSASPARQRLGPGGGGGSMISSTGKLGSTGSQLSVFGRGSKRNMFPPYRTQPTSAQKPLVMGGSMQNVSPLAYKPPRRSSAVGICNDSGDSKPPATNYRSHSVDGLLDSSESSERKIAEAAAIVSAGSMALTNASSTSTLQPNEDYSVSTDDLVENDVSANVSRRDKSAHLPPINPQHRKSRSLDHFLDEQTLAAIVVPPSPTDGTQSMQNLATPQTPEPMRSTNVINGAIHSLPMRSASVRDSKSLTPDRVTALRQSPSNRQSPEGISSAEDEHEDSQSVKSCQSTKSSPAPPVPVAAKTNAANKSQTRAAAHVHRGNGASRVPKTTSSSSLGSTPTKSGTTPTAAAAAGDNNKTIFNRTIKKVRSLIKNNDTFANDEIPEILFSKGTSPAPGRILFW</sequence>
<reference evidence="15" key="1">
    <citation type="submission" date="2025-08" db="UniProtKB">
        <authorList>
            <consortium name="RefSeq"/>
        </authorList>
    </citation>
    <scope>IDENTIFICATION</scope>
    <source>
        <strain evidence="15">Aabys</strain>
        <tissue evidence="15">Whole body</tissue>
    </source>
</reference>
<feature type="compositionally biased region" description="Low complexity" evidence="11">
    <location>
        <begin position="1753"/>
        <end position="1779"/>
    </location>
</feature>
<evidence type="ECO:0000259" key="12">
    <source>
        <dbReference type="PROSITE" id="PS50104"/>
    </source>
</evidence>
<dbReference type="Gene3D" id="1.10.150.50">
    <property type="entry name" value="Transcription Factor, Ets-1"/>
    <property type="match status" value="2"/>
</dbReference>
<dbReference type="InterPro" id="IPR016024">
    <property type="entry name" value="ARM-type_fold"/>
</dbReference>
<feature type="compositionally biased region" description="Low complexity" evidence="11">
    <location>
        <begin position="1"/>
        <end position="17"/>
    </location>
</feature>
<evidence type="ECO:0000313" key="14">
    <source>
        <dbReference type="Proteomes" id="UP001652621"/>
    </source>
</evidence>
<feature type="region of interest" description="Disordered" evidence="11">
    <location>
        <begin position="1626"/>
        <end position="1779"/>
    </location>
</feature>
<accession>A0ABM3V3T9</accession>
<dbReference type="EC" id="3.2.2.6" evidence="3"/>
<evidence type="ECO:0000256" key="7">
    <source>
        <dbReference type="ARBA" id="ARBA00022801"/>
    </source>
</evidence>
<feature type="compositionally biased region" description="Low complexity" evidence="11">
    <location>
        <begin position="179"/>
        <end position="191"/>
    </location>
</feature>
<dbReference type="CDD" id="cd09502">
    <property type="entry name" value="SAM_SARM1-like_repeat2"/>
    <property type="match status" value="1"/>
</dbReference>
<feature type="region of interest" description="Disordered" evidence="11">
    <location>
        <begin position="109"/>
        <end position="198"/>
    </location>
</feature>
<keyword evidence="7 15" id="KW-0378">Hydrolase</keyword>
<evidence type="ECO:0000256" key="4">
    <source>
        <dbReference type="ARBA" id="ARBA00022490"/>
    </source>
</evidence>
<feature type="compositionally biased region" description="Gly residues" evidence="11">
    <location>
        <begin position="1401"/>
        <end position="1418"/>
    </location>
</feature>
<evidence type="ECO:0000259" key="13">
    <source>
        <dbReference type="PROSITE" id="PS50105"/>
    </source>
</evidence>
<dbReference type="Gene3D" id="3.40.50.10140">
    <property type="entry name" value="Toll/interleukin-1 receptor homology (TIR) domain"/>
    <property type="match status" value="1"/>
</dbReference>
<feature type="region of interest" description="Disordered" evidence="11">
    <location>
        <begin position="300"/>
        <end position="413"/>
    </location>
</feature>
<comment type="similarity">
    <text evidence="2">Belongs to the SARM1 family.</text>
</comment>
<feature type="domain" description="TIR" evidence="12">
    <location>
        <begin position="1217"/>
        <end position="1361"/>
    </location>
</feature>
<dbReference type="PROSITE" id="PS50104">
    <property type="entry name" value="TIR"/>
    <property type="match status" value="1"/>
</dbReference>
<feature type="region of interest" description="Disordered" evidence="11">
    <location>
        <begin position="1401"/>
        <end position="1489"/>
    </location>
</feature>
<dbReference type="SMART" id="SM00255">
    <property type="entry name" value="TIR"/>
    <property type="match status" value="1"/>
</dbReference>
<evidence type="ECO:0000256" key="3">
    <source>
        <dbReference type="ARBA" id="ARBA00011982"/>
    </source>
</evidence>
<dbReference type="GeneID" id="101888424"/>
<feature type="compositionally biased region" description="Polar residues" evidence="11">
    <location>
        <begin position="1453"/>
        <end position="1462"/>
    </location>
</feature>
<feature type="region of interest" description="Disordered" evidence="11">
    <location>
        <begin position="1"/>
        <end position="76"/>
    </location>
</feature>
<dbReference type="RefSeq" id="XP_058980456.1">
    <property type="nucleotide sequence ID" value="XM_059124473.1"/>
</dbReference>
<dbReference type="InterPro" id="IPR000157">
    <property type="entry name" value="TIR_dom"/>
</dbReference>
<feature type="compositionally biased region" description="Polar residues" evidence="11">
    <location>
        <begin position="18"/>
        <end position="38"/>
    </location>
</feature>
<keyword evidence="6" id="KW-0677">Repeat</keyword>
<comment type="catalytic activity">
    <reaction evidence="10">
        <text>NAD(+) + H2O = ADP-D-ribose + nicotinamide + H(+)</text>
        <dbReference type="Rhea" id="RHEA:16301"/>
        <dbReference type="ChEBI" id="CHEBI:15377"/>
        <dbReference type="ChEBI" id="CHEBI:15378"/>
        <dbReference type="ChEBI" id="CHEBI:17154"/>
        <dbReference type="ChEBI" id="CHEBI:57540"/>
        <dbReference type="ChEBI" id="CHEBI:57967"/>
        <dbReference type="EC" id="3.2.2.6"/>
    </reaction>
    <physiologicalReaction direction="left-to-right" evidence="10">
        <dbReference type="Rhea" id="RHEA:16302"/>
    </physiologicalReaction>
</comment>
<dbReference type="GO" id="GO:0016787">
    <property type="term" value="F:hydrolase activity"/>
    <property type="evidence" value="ECO:0007669"/>
    <property type="project" value="UniProtKB-KW"/>
</dbReference>
<dbReference type="InterPro" id="IPR039184">
    <property type="entry name" value="SARM1"/>
</dbReference>
<comment type="subcellular location">
    <subcellularLocation>
        <location evidence="1">Cytoplasm</location>
    </subcellularLocation>
</comment>
<dbReference type="Pfam" id="PF13676">
    <property type="entry name" value="TIR_2"/>
    <property type="match status" value="1"/>
</dbReference>
<dbReference type="Gene3D" id="1.25.10.10">
    <property type="entry name" value="Leucine-rich Repeat Variant"/>
    <property type="match status" value="1"/>
</dbReference>
<evidence type="ECO:0000256" key="10">
    <source>
        <dbReference type="ARBA" id="ARBA00047304"/>
    </source>
</evidence>
<feature type="compositionally biased region" description="Polar residues" evidence="11">
    <location>
        <begin position="161"/>
        <end position="178"/>
    </location>
</feature>
<keyword evidence="9" id="KW-0520">NAD</keyword>
<protein>
    <recommendedName>
        <fullName evidence="3">ADP-ribosyl cyclase/cyclic ADP-ribose hydrolase</fullName>
        <ecNumber evidence="3">3.2.2.6</ecNumber>
    </recommendedName>
</protein>
<gene>
    <name evidence="15" type="primary">LOC101888424</name>
</gene>
<dbReference type="SMART" id="SM00454">
    <property type="entry name" value="SAM"/>
    <property type="match status" value="2"/>
</dbReference>
<feature type="compositionally biased region" description="Gly residues" evidence="11">
    <location>
        <begin position="332"/>
        <end position="349"/>
    </location>
</feature>
<evidence type="ECO:0000256" key="8">
    <source>
        <dbReference type="ARBA" id="ARBA00022859"/>
    </source>
</evidence>
<dbReference type="SUPFAM" id="SSF48371">
    <property type="entry name" value="ARM repeat"/>
    <property type="match status" value="1"/>
</dbReference>